<feature type="region of interest" description="Disordered" evidence="1">
    <location>
        <begin position="1"/>
        <end position="45"/>
    </location>
</feature>
<sequence>MALVRKEKLDSGHDHAGMTSLFKKEKTGTTASKKKVAKEEVQSTE</sequence>
<dbReference type="AlphaFoldDB" id="A0A0W8FM44"/>
<feature type="compositionally biased region" description="Basic and acidic residues" evidence="1">
    <location>
        <begin position="1"/>
        <end position="27"/>
    </location>
</feature>
<gene>
    <name evidence="2" type="ORF">ASZ90_008298</name>
</gene>
<organism evidence="2">
    <name type="scientific">hydrocarbon metagenome</name>
    <dbReference type="NCBI Taxonomy" id="938273"/>
    <lineage>
        <taxon>unclassified sequences</taxon>
        <taxon>metagenomes</taxon>
        <taxon>ecological metagenomes</taxon>
    </lineage>
</organism>
<evidence type="ECO:0000256" key="1">
    <source>
        <dbReference type="SAM" id="MobiDB-lite"/>
    </source>
</evidence>
<comment type="caution">
    <text evidence="2">The sequence shown here is derived from an EMBL/GenBank/DDBJ whole genome shotgun (WGS) entry which is preliminary data.</text>
</comment>
<evidence type="ECO:0000313" key="2">
    <source>
        <dbReference type="EMBL" id="KUG21932.1"/>
    </source>
</evidence>
<protein>
    <submittedName>
        <fullName evidence="2">Uncharacterized protein</fullName>
    </submittedName>
</protein>
<name>A0A0W8FM44_9ZZZZ</name>
<reference evidence="2" key="1">
    <citation type="journal article" date="2015" name="Proc. Natl. Acad. Sci. U.S.A.">
        <title>Networks of energetic and metabolic interactions define dynamics in microbial communities.</title>
        <authorList>
            <person name="Embree M."/>
            <person name="Liu J.K."/>
            <person name="Al-Bassam M.M."/>
            <person name="Zengler K."/>
        </authorList>
    </citation>
    <scope>NUCLEOTIDE SEQUENCE</scope>
</reference>
<dbReference type="EMBL" id="LNQE01001005">
    <property type="protein sequence ID" value="KUG21932.1"/>
    <property type="molecule type" value="Genomic_DNA"/>
</dbReference>
<proteinExistence type="predicted"/>
<accession>A0A0W8FM44</accession>